<keyword evidence="1" id="KW-1133">Transmembrane helix</keyword>
<organism evidence="2 3">
    <name type="scientific">Noviherbaspirillum sedimenti</name>
    <dbReference type="NCBI Taxonomy" id="2320865"/>
    <lineage>
        <taxon>Bacteria</taxon>
        <taxon>Pseudomonadati</taxon>
        <taxon>Pseudomonadota</taxon>
        <taxon>Betaproteobacteria</taxon>
        <taxon>Burkholderiales</taxon>
        <taxon>Oxalobacteraceae</taxon>
        <taxon>Noviherbaspirillum</taxon>
    </lineage>
</organism>
<sequence length="70" mass="7467">MAILWSSFLMACVSSGVLFSLVDPVELVLLDSQVHLSQLGTYTVGFFLFWFLGAISSALTALLLAGAEPT</sequence>
<comment type="caution">
    <text evidence="2">The sequence shown here is derived from an EMBL/GenBank/DDBJ whole genome shotgun (WGS) entry which is preliminary data.</text>
</comment>
<keyword evidence="1" id="KW-0812">Transmembrane</keyword>
<evidence type="ECO:0000313" key="3">
    <source>
        <dbReference type="Proteomes" id="UP000266327"/>
    </source>
</evidence>
<keyword evidence="1" id="KW-0472">Membrane</keyword>
<gene>
    <name evidence="2" type="ORF">D3878_07975</name>
</gene>
<evidence type="ECO:0000256" key="1">
    <source>
        <dbReference type="SAM" id="Phobius"/>
    </source>
</evidence>
<dbReference type="Proteomes" id="UP000266327">
    <property type="component" value="Unassembled WGS sequence"/>
</dbReference>
<name>A0A3A3G6Z7_9BURK</name>
<dbReference type="EMBL" id="QYUQ01000002">
    <property type="protein sequence ID" value="RJG04293.1"/>
    <property type="molecule type" value="Genomic_DNA"/>
</dbReference>
<keyword evidence="3" id="KW-1185">Reference proteome</keyword>
<dbReference type="OrthoDB" id="6197657at2"/>
<protein>
    <submittedName>
        <fullName evidence="2">Uncharacterized protein</fullName>
    </submittedName>
</protein>
<dbReference type="AlphaFoldDB" id="A0A3A3G6Z7"/>
<proteinExistence type="predicted"/>
<evidence type="ECO:0000313" key="2">
    <source>
        <dbReference type="EMBL" id="RJG04293.1"/>
    </source>
</evidence>
<reference evidence="3" key="1">
    <citation type="submission" date="2018-09" db="EMBL/GenBank/DDBJ databases">
        <authorList>
            <person name="Zhu H."/>
        </authorList>
    </citation>
    <scope>NUCLEOTIDE SEQUENCE [LARGE SCALE GENOMIC DNA]</scope>
    <source>
        <strain evidence="3">K1S02-23</strain>
    </source>
</reference>
<accession>A0A3A3G6Z7</accession>
<feature type="transmembrane region" description="Helical" evidence="1">
    <location>
        <begin position="44"/>
        <end position="65"/>
    </location>
</feature>